<dbReference type="InterPro" id="IPR056739">
    <property type="entry name" value="NfeD_membrane"/>
</dbReference>
<keyword evidence="4 5" id="KW-0472">Membrane</keyword>
<feature type="transmembrane region" description="Helical" evidence="5">
    <location>
        <begin position="262"/>
        <end position="282"/>
    </location>
</feature>
<feature type="domain" description="NfeD-like C-terminal" evidence="6">
    <location>
        <begin position="370"/>
        <end position="424"/>
    </location>
</feature>
<gene>
    <name evidence="9" type="ORF">IW245_004688</name>
</gene>
<protein>
    <submittedName>
        <fullName evidence="9">Membrane-bound serine protease (ClpP class)</fullName>
    </submittedName>
</protein>
<name>A0A8J7GU50_9ACTN</name>
<keyword evidence="3 5" id="KW-1133">Transmembrane helix</keyword>
<dbReference type="InterPro" id="IPR056738">
    <property type="entry name" value="NfeD1b_N"/>
</dbReference>
<evidence type="ECO:0000256" key="3">
    <source>
        <dbReference type="ARBA" id="ARBA00022989"/>
    </source>
</evidence>
<dbReference type="GO" id="GO:0016020">
    <property type="term" value="C:membrane"/>
    <property type="evidence" value="ECO:0007669"/>
    <property type="project" value="UniProtKB-SubCell"/>
</dbReference>
<dbReference type="CDD" id="cd07020">
    <property type="entry name" value="Clp_protease_NfeD_1"/>
    <property type="match status" value="1"/>
</dbReference>
<organism evidence="9 10">
    <name type="scientific">Longispora fulva</name>
    <dbReference type="NCBI Taxonomy" id="619741"/>
    <lineage>
        <taxon>Bacteria</taxon>
        <taxon>Bacillati</taxon>
        <taxon>Actinomycetota</taxon>
        <taxon>Actinomycetes</taxon>
        <taxon>Micromonosporales</taxon>
        <taxon>Micromonosporaceae</taxon>
        <taxon>Longispora</taxon>
    </lineage>
</organism>
<sequence>MPRRRWLVPLVVLVLCWVGWAYPAAADTGAVLRTRITGPITPVVADHLADGVREAEHGGYRAYLVELDTPGGLDTSMRSIIQSFLAAQVPVIVYVSPAGARAASAGALITFSAHIAAMAPGTTIGASTPVDLQGGKISDKVINDAAAFARTVATQRGRNVEFAEQTVREGRAVTADEALKLGAVDLVAGDRGELLSTLDGRSVVLADGRTVVLRTRGVPVVDRGLGALRSVLQLLADPNLAFLFLSLGTLALLYELASPGHLVSGIVGVIMLVLGFVALSVLPINTGGVILVLVGLALLVAELYAPGTAVFALTGAGCLLAGGLLLFQGPFRLSLAVLLPTVLVVAAGAVVAGRLTWAARHRPVLTGPSLLVGREVTVRRTDDGRGRVMLEGAWWNARRRDGELRVGQRVRVVAMENLDLVVEPAEEAPDE</sequence>
<dbReference type="GO" id="GO:0008233">
    <property type="term" value="F:peptidase activity"/>
    <property type="evidence" value="ECO:0007669"/>
    <property type="project" value="UniProtKB-KW"/>
</dbReference>
<dbReference type="Pfam" id="PF24961">
    <property type="entry name" value="NfeD_membrane"/>
    <property type="match status" value="1"/>
</dbReference>
<dbReference type="SUPFAM" id="SSF52096">
    <property type="entry name" value="ClpP/crotonase"/>
    <property type="match status" value="1"/>
</dbReference>
<dbReference type="InterPro" id="IPR052165">
    <property type="entry name" value="Membrane_assoc_protease"/>
</dbReference>
<keyword evidence="2 5" id="KW-0812">Transmembrane</keyword>
<feature type="domain" description="NfeD integral membrane" evidence="7">
    <location>
        <begin position="239"/>
        <end position="351"/>
    </location>
</feature>
<dbReference type="PANTHER" id="PTHR33507:SF4">
    <property type="entry name" value="NODULATION COMPETITIVENESS PROTEIN NFED"/>
    <property type="match status" value="1"/>
</dbReference>
<evidence type="ECO:0000256" key="5">
    <source>
        <dbReference type="SAM" id="Phobius"/>
    </source>
</evidence>
<keyword evidence="9" id="KW-0645">Protease</keyword>
<proteinExistence type="predicted"/>
<evidence type="ECO:0000259" key="8">
    <source>
        <dbReference type="Pfam" id="PF25145"/>
    </source>
</evidence>
<comment type="caution">
    <text evidence="9">The sequence shown here is derived from an EMBL/GenBank/DDBJ whole genome shotgun (WGS) entry which is preliminary data.</text>
</comment>
<evidence type="ECO:0000259" key="7">
    <source>
        <dbReference type="Pfam" id="PF24961"/>
    </source>
</evidence>
<evidence type="ECO:0000256" key="1">
    <source>
        <dbReference type="ARBA" id="ARBA00004141"/>
    </source>
</evidence>
<reference evidence="9" key="1">
    <citation type="submission" date="2020-11" db="EMBL/GenBank/DDBJ databases">
        <title>Sequencing the genomes of 1000 actinobacteria strains.</title>
        <authorList>
            <person name="Klenk H.-P."/>
        </authorList>
    </citation>
    <scope>NUCLEOTIDE SEQUENCE</scope>
    <source>
        <strain evidence="9">DSM 45356</strain>
    </source>
</reference>
<evidence type="ECO:0000313" key="10">
    <source>
        <dbReference type="Proteomes" id="UP000622552"/>
    </source>
</evidence>
<feature type="transmembrane region" description="Helical" evidence="5">
    <location>
        <begin position="333"/>
        <end position="352"/>
    </location>
</feature>
<dbReference type="InterPro" id="IPR002810">
    <property type="entry name" value="NfeD-like_C"/>
</dbReference>
<dbReference type="Pfam" id="PF25145">
    <property type="entry name" value="NfeD1b_N"/>
    <property type="match status" value="1"/>
</dbReference>
<dbReference type="InterPro" id="IPR029045">
    <property type="entry name" value="ClpP/crotonase-like_dom_sf"/>
</dbReference>
<evidence type="ECO:0000256" key="2">
    <source>
        <dbReference type="ARBA" id="ARBA00022692"/>
    </source>
</evidence>
<dbReference type="RefSeq" id="WP_197005244.1">
    <property type="nucleotide sequence ID" value="NZ_BONS01000025.1"/>
</dbReference>
<dbReference type="EMBL" id="JADOUF010000001">
    <property type="protein sequence ID" value="MBG6138494.1"/>
    <property type="molecule type" value="Genomic_DNA"/>
</dbReference>
<dbReference type="PANTHER" id="PTHR33507">
    <property type="entry name" value="INNER MEMBRANE PROTEIN YBBJ"/>
    <property type="match status" value="1"/>
</dbReference>
<dbReference type="InterPro" id="IPR012340">
    <property type="entry name" value="NA-bd_OB-fold"/>
</dbReference>
<feature type="domain" description="NfeD1b N-terminal" evidence="8">
    <location>
        <begin position="42"/>
        <end position="168"/>
    </location>
</feature>
<dbReference type="SUPFAM" id="SSF141322">
    <property type="entry name" value="NfeD domain-like"/>
    <property type="match status" value="1"/>
</dbReference>
<comment type="subcellular location">
    <subcellularLocation>
        <location evidence="1">Membrane</location>
        <topology evidence="1">Multi-pass membrane protein</topology>
    </subcellularLocation>
</comment>
<evidence type="ECO:0000259" key="6">
    <source>
        <dbReference type="Pfam" id="PF01957"/>
    </source>
</evidence>
<keyword evidence="10" id="KW-1185">Reference proteome</keyword>
<evidence type="ECO:0000313" key="9">
    <source>
        <dbReference type="EMBL" id="MBG6138494.1"/>
    </source>
</evidence>
<feature type="transmembrane region" description="Helical" evidence="5">
    <location>
        <begin position="288"/>
        <end position="305"/>
    </location>
</feature>
<evidence type="ECO:0000256" key="4">
    <source>
        <dbReference type="ARBA" id="ARBA00023136"/>
    </source>
</evidence>
<dbReference type="GO" id="GO:0006508">
    <property type="term" value="P:proteolysis"/>
    <property type="evidence" value="ECO:0007669"/>
    <property type="project" value="UniProtKB-KW"/>
</dbReference>
<dbReference type="Pfam" id="PF01957">
    <property type="entry name" value="NfeD"/>
    <property type="match status" value="1"/>
</dbReference>
<keyword evidence="9" id="KW-0378">Hydrolase</keyword>
<dbReference type="AlphaFoldDB" id="A0A8J7GU50"/>
<dbReference type="Gene3D" id="3.90.226.10">
    <property type="entry name" value="2-enoyl-CoA Hydratase, Chain A, domain 1"/>
    <property type="match status" value="1"/>
</dbReference>
<dbReference type="Gene3D" id="2.40.50.140">
    <property type="entry name" value="Nucleic acid-binding proteins"/>
    <property type="match status" value="1"/>
</dbReference>
<dbReference type="Proteomes" id="UP000622552">
    <property type="component" value="Unassembled WGS sequence"/>
</dbReference>
<accession>A0A8J7GU50</accession>